<feature type="transmembrane region" description="Helical" evidence="1">
    <location>
        <begin position="115"/>
        <end position="143"/>
    </location>
</feature>
<keyword evidence="1" id="KW-1133">Transmembrane helix</keyword>
<accession>A0A0D0A8E9</accession>
<organism evidence="3 4">
    <name type="scientific">Pisolithus microcarpus 441</name>
    <dbReference type="NCBI Taxonomy" id="765257"/>
    <lineage>
        <taxon>Eukaryota</taxon>
        <taxon>Fungi</taxon>
        <taxon>Dikarya</taxon>
        <taxon>Basidiomycota</taxon>
        <taxon>Agaricomycotina</taxon>
        <taxon>Agaricomycetes</taxon>
        <taxon>Agaricomycetidae</taxon>
        <taxon>Boletales</taxon>
        <taxon>Sclerodermatineae</taxon>
        <taxon>Pisolithaceae</taxon>
        <taxon>Pisolithus</taxon>
    </lineage>
</organism>
<feature type="transmembrane region" description="Helical" evidence="1">
    <location>
        <begin position="225"/>
        <end position="245"/>
    </location>
</feature>
<sequence length="317" mass="35249">MTIPGGFGATLIGGLVSAMLYGITNLQTYVYYMHYSEDDSTTKFIVAIVWVMDTLHVSFMCHMLYYYLITNYGALMSLEYIVWSFSASLVVNSFVITIVQLFFAHKIYHLSRRKLRWLVTAPIILLVLAQFGFSMATAAVTLVNDTVTYATQARYYTAFPAVFTILLAEVLNTVSLCVLLYEKGSRSAVPRTKRLLNTLIIYAVNRCLLTLPIVIAEATLDADNIVAWTMALTFLTPKLYANSFLASLNTRQHLRSQGSSLESDLGVNAVHFANPLKLSGDAGSSVDEVKRFDKCRGAVIDIAARGEARTLQREVEV</sequence>
<name>A0A0D0A8E9_9AGAM</name>
<evidence type="ECO:0000259" key="2">
    <source>
        <dbReference type="Pfam" id="PF20152"/>
    </source>
</evidence>
<proteinExistence type="predicted"/>
<reference evidence="3 4" key="1">
    <citation type="submission" date="2014-04" db="EMBL/GenBank/DDBJ databases">
        <authorList>
            <consortium name="DOE Joint Genome Institute"/>
            <person name="Kuo A."/>
            <person name="Kohler A."/>
            <person name="Costa M.D."/>
            <person name="Nagy L.G."/>
            <person name="Floudas D."/>
            <person name="Copeland A."/>
            <person name="Barry K.W."/>
            <person name="Cichocki N."/>
            <person name="Veneault-Fourrey C."/>
            <person name="LaButti K."/>
            <person name="Lindquist E.A."/>
            <person name="Lipzen A."/>
            <person name="Lundell T."/>
            <person name="Morin E."/>
            <person name="Murat C."/>
            <person name="Sun H."/>
            <person name="Tunlid A."/>
            <person name="Henrissat B."/>
            <person name="Grigoriev I.V."/>
            <person name="Hibbett D.S."/>
            <person name="Martin F."/>
            <person name="Nordberg H.P."/>
            <person name="Cantor M.N."/>
            <person name="Hua S.X."/>
        </authorList>
    </citation>
    <scope>NUCLEOTIDE SEQUENCE [LARGE SCALE GENOMIC DNA]</scope>
    <source>
        <strain evidence="3 4">441</strain>
    </source>
</reference>
<dbReference type="PANTHER" id="PTHR40465:SF1">
    <property type="entry name" value="DUF6534 DOMAIN-CONTAINING PROTEIN"/>
    <property type="match status" value="1"/>
</dbReference>
<feature type="transmembrane region" description="Helical" evidence="1">
    <location>
        <begin position="6"/>
        <end position="32"/>
    </location>
</feature>
<feature type="transmembrane region" description="Helical" evidence="1">
    <location>
        <begin position="199"/>
        <end position="219"/>
    </location>
</feature>
<dbReference type="Proteomes" id="UP000054018">
    <property type="component" value="Unassembled WGS sequence"/>
</dbReference>
<feature type="domain" description="DUF6534" evidence="2">
    <location>
        <begin position="167"/>
        <end position="253"/>
    </location>
</feature>
<feature type="transmembrane region" description="Helical" evidence="1">
    <location>
        <begin position="155"/>
        <end position="179"/>
    </location>
</feature>
<dbReference type="EMBL" id="KN833693">
    <property type="protein sequence ID" value="KIK28313.1"/>
    <property type="molecule type" value="Genomic_DNA"/>
</dbReference>
<feature type="transmembrane region" description="Helical" evidence="1">
    <location>
        <begin position="80"/>
        <end position="103"/>
    </location>
</feature>
<evidence type="ECO:0000313" key="3">
    <source>
        <dbReference type="EMBL" id="KIK28313.1"/>
    </source>
</evidence>
<dbReference type="InterPro" id="IPR045339">
    <property type="entry name" value="DUF6534"/>
</dbReference>
<evidence type="ECO:0000313" key="4">
    <source>
        <dbReference type="Proteomes" id="UP000054018"/>
    </source>
</evidence>
<feature type="non-terminal residue" evidence="3">
    <location>
        <position position="317"/>
    </location>
</feature>
<dbReference type="PANTHER" id="PTHR40465">
    <property type="entry name" value="CHROMOSOME 1, WHOLE GENOME SHOTGUN SEQUENCE"/>
    <property type="match status" value="1"/>
</dbReference>
<evidence type="ECO:0000256" key="1">
    <source>
        <dbReference type="SAM" id="Phobius"/>
    </source>
</evidence>
<keyword evidence="1" id="KW-0472">Membrane</keyword>
<dbReference type="Pfam" id="PF20152">
    <property type="entry name" value="DUF6534"/>
    <property type="match status" value="1"/>
</dbReference>
<keyword evidence="1" id="KW-0812">Transmembrane</keyword>
<dbReference type="HOGENOM" id="CLU_046025_5_0_1"/>
<gene>
    <name evidence="3" type="ORF">PISMIDRAFT_674025</name>
</gene>
<protein>
    <recommendedName>
        <fullName evidence="2">DUF6534 domain-containing protein</fullName>
    </recommendedName>
</protein>
<feature type="transmembrane region" description="Helical" evidence="1">
    <location>
        <begin position="44"/>
        <end position="68"/>
    </location>
</feature>
<keyword evidence="4" id="KW-1185">Reference proteome</keyword>
<dbReference type="STRING" id="765257.A0A0D0A8E9"/>
<reference evidence="4" key="2">
    <citation type="submission" date="2015-01" db="EMBL/GenBank/DDBJ databases">
        <title>Evolutionary Origins and Diversification of the Mycorrhizal Mutualists.</title>
        <authorList>
            <consortium name="DOE Joint Genome Institute"/>
            <consortium name="Mycorrhizal Genomics Consortium"/>
            <person name="Kohler A."/>
            <person name="Kuo A."/>
            <person name="Nagy L.G."/>
            <person name="Floudas D."/>
            <person name="Copeland A."/>
            <person name="Barry K.W."/>
            <person name="Cichocki N."/>
            <person name="Veneault-Fourrey C."/>
            <person name="LaButti K."/>
            <person name="Lindquist E.A."/>
            <person name="Lipzen A."/>
            <person name="Lundell T."/>
            <person name="Morin E."/>
            <person name="Murat C."/>
            <person name="Riley R."/>
            <person name="Ohm R."/>
            <person name="Sun H."/>
            <person name="Tunlid A."/>
            <person name="Henrissat B."/>
            <person name="Grigoriev I.V."/>
            <person name="Hibbett D.S."/>
            <person name="Martin F."/>
        </authorList>
    </citation>
    <scope>NUCLEOTIDE SEQUENCE [LARGE SCALE GENOMIC DNA]</scope>
    <source>
        <strain evidence="4">441</strain>
    </source>
</reference>
<dbReference type="AlphaFoldDB" id="A0A0D0A8E9"/>
<dbReference type="OrthoDB" id="3270417at2759"/>